<dbReference type="PANTHER" id="PTHR21087:SF16">
    <property type="entry name" value="SHIKIMATE KINASE 1, CHLOROPLASTIC"/>
    <property type="match status" value="1"/>
</dbReference>
<dbReference type="InterPro" id="IPR031322">
    <property type="entry name" value="Shikimate/glucono_kinase"/>
</dbReference>
<comment type="subunit">
    <text evidence="7">Monomer.</text>
</comment>
<keyword evidence="9" id="KW-1185">Reference proteome</keyword>
<evidence type="ECO:0000256" key="6">
    <source>
        <dbReference type="ARBA" id="ARBA00023141"/>
    </source>
</evidence>
<gene>
    <name evidence="7" type="primary">aroK</name>
    <name evidence="8" type="ORF">P4R38_07945</name>
</gene>
<proteinExistence type="inferred from homology"/>
<reference evidence="8 9" key="1">
    <citation type="submission" date="2023-03" db="EMBL/GenBank/DDBJ databases">
        <title>YIM 133296 draft genome.</title>
        <authorList>
            <person name="Xiong L."/>
        </authorList>
    </citation>
    <scope>NUCLEOTIDE SEQUENCE [LARGE SCALE GENOMIC DNA]</scope>
    <source>
        <strain evidence="8 9">YIM 133296</strain>
    </source>
</reference>
<keyword evidence="6 7" id="KW-0057">Aromatic amino acid biosynthesis</keyword>
<protein>
    <recommendedName>
        <fullName evidence="7">Shikimate kinase</fullName>
        <shortName evidence="7">SK</shortName>
        <ecNumber evidence="7">2.7.1.71</ecNumber>
    </recommendedName>
</protein>
<evidence type="ECO:0000256" key="3">
    <source>
        <dbReference type="ARBA" id="ARBA00022741"/>
    </source>
</evidence>
<comment type="pathway">
    <text evidence="7">Metabolic intermediate biosynthesis; chorismate biosynthesis; chorismate from D-erythrose 4-phosphate and phosphoenolpyruvate: step 5/7.</text>
</comment>
<feature type="binding site" evidence="7">
    <location>
        <begin position="19"/>
        <end position="24"/>
    </location>
    <ligand>
        <name>ATP</name>
        <dbReference type="ChEBI" id="CHEBI:30616"/>
    </ligand>
</feature>
<evidence type="ECO:0000313" key="8">
    <source>
        <dbReference type="EMBL" id="MDF8264168.1"/>
    </source>
</evidence>
<feature type="binding site" evidence="7">
    <location>
        <position position="142"/>
    </location>
    <ligand>
        <name>substrate</name>
    </ligand>
</feature>
<evidence type="ECO:0000256" key="1">
    <source>
        <dbReference type="ARBA" id="ARBA00022605"/>
    </source>
</evidence>
<dbReference type="GO" id="GO:0016301">
    <property type="term" value="F:kinase activity"/>
    <property type="evidence" value="ECO:0007669"/>
    <property type="project" value="UniProtKB-KW"/>
</dbReference>
<dbReference type="SUPFAM" id="SSF52540">
    <property type="entry name" value="P-loop containing nucleoside triphosphate hydrolases"/>
    <property type="match status" value="1"/>
</dbReference>
<feature type="binding site" evidence="7">
    <location>
        <position position="87"/>
    </location>
    <ligand>
        <name>substrate</name>
    </ligand>
</feature>
<keyword evidence="4 7" id="KW-0418">Kinase</keyword>
<dbReference type="EMBL" id="JAROAV010000024">
    <property type="protein sequence ID" value="MDF8264168.1"/>
    <property type="molecule type" value="Genomic_DNA"/>
</dbReference>
<feature type="binding site" evidence="7">
    <location>
        <position position="65"/>
    </location>
    <ligand>
        <name>substrate</name>
    </ligand>
</feature>
<comment type="caution">
    <text evidence="7">Lacks conserved residue(s) required for the propagation of feature annotation.</text>
</comment>
<evidence type="ECO:0000313" key="9">
    <source>
        <dbReference type="Proteomes" id="UP001528912"/>
    </source>
</evidence>
<dbReference type="CDD" id="cd00464">
    <property type="entry name" value="SK"/>
    <property type="match status" value="1"/>
</dbReference>
<dbReference type="Pfam" id="PF01202">
    <property type="entry name" value="SKI"/>
    <property type="match status" value="1"/>
</dbReference>
<evidence type="ECO:0000256" key="2">
    <source>
        <dbReference type="ARBA" id="ARBA00022679"/>
    </source>
</evidence>
<dbReference type="EC" id="2.7.1.71" evidence="7"/>
<dbReference type="HAMAP" id="MF_00109">
    <property type="entry name" value="Shikimate_kinase"/>
    <property type="match status" value="1"/>
</dbReference>
<dbReference type="PRINTS" id="PR01100">
    <property type="entry name" value="SHIKIMTKNASE"/>
</dbReference>
<dbReference type="Proteomes" id="UP001528912">
    <property type="component" value="Unassembled WGS sequence"/>
</dbReference>
<keyword evidence="2 7" id="KW-0808">Transferase</keyword>
<evidence type="ECO:0000256" key="5">
    <source>
        <dbReference type="ARBA" id="ARBA00022840"/>
    </source>
</evidence>
<comment type="cofactor">
    <cofactor evidence="7">
        <name>Mg(2+)</name>
        <dbReference type="ChEBI" id="CHEBI:18420"/>
    </cofactor>
    <text evidence="7">Binds 1 Mg(2+) ion per subunit.</text>
</comment>
<dbReference type="Gene3D" id="3.40.50.300">
    <property type="entry name" value="P-loop containing nucleotide triphosphate hydrolases"/>
    <property type="match status" value="1"/>
</dbReference>
<dbReference type="InterPro" id="IPR000623">
    <property type="entry name" value="Shikimate_kinase/TSH1"/>
</dbReference>
<evidence type="ECO:0000256" key="7">
    <source>
        <dbReference type="HAMAP-Rule" id="MF_00109"/>
    </source>
</evidence>
<feature type="binding site" evidence="7">
    <location>
        <position position="23"/>
    </location>
    <ligand>
        <name>Mg(2+)</name>
        <dbReference type="ChEBI" id="CHEBI:18420"/>
    </ligand>
</feature>
<comment type="catalytic activity">
    <reaction evidence="7">
        <text>shikimate + ATP = 3-phosphoshikimate + ADP + H(+)</text>
        <dbReference type="Rhea" id="RHEA:13121"/>
        <dbReference type="ChEBI" id="CHEBI:15378"/>
        <dbReference type="ChEBI" id="CHEBI:30616"/>
        <dbReference type="ChEBI" id="CHEBI:36208"/>
        <dbReference type="ChEBI" id="CHEBI:145989"/>
        <dbReference type="ChEBI" id="CHEBI:456216"/>
        <dbReference type="EC" id="2.7.1.71"/>
    </reaction>
</comment>
<keyword evidence="1 7" id="KW-0028">Amino-acid biosynthesis</keyword>
<accession>A0ABT6C5F3</accession>
<evidence type="ECO:0000256" key="4">
    <source>
        <dbReference type="ARBA" id="ARBA00022777"/>
    </source>
</evidence>
<keyword evidence="3 7" id="KW-0547">Nucleotide-binding</keyword>
<dbReference type="PANTHER" id="PTHR21087">
    <property type="entry name" value="SHIKIMATE KINASE"/>
    <property type="match status" value="1"/>
</dbReference>
<comment type="function">
    <text evidence="7">Catalyzes the specific phosphorylation of the 3-hydroxyl group of shikimic acid using ATP as a cosubstrate.</text>
</comment>
<keyword evidence="7" id="KW-0479">Metal-binding</keyword>
<keyword evidence="5 7" id="KW-0067">ATP-binding</keyword>
<comment type="caution">
    <text evidence="8">The sequence shown here is derived from an EMBL/GenBank/DDBJ whole genome shotgun (WGS) entry which is preliminary data.</text>
</comment>
<keyword evidence="7" id="KW-0460">Magnesium</keyword>
<organism evidence="8 9">
    <name type="scientific">Luteipulveratus flavus</name>
    <dbReference type="NCBI Taxonomy" id="3031728"/>
    <lineage>
        <taxon>Bacteria</taxon>
        <taxon>Bacillati</taxon>
        <taxon>Actinomycetota</taxon>
        <taxon>Actinomycetes</taxon>
        <taxon>Micrococcales</taxon>
        <taxon>Dermacoccaceae</taxon>
        <taxon>Luteipulveratus</taxon>
    </lineage>
</organism>
<comment type="similarity">
    <text evidence="7">Belongs to the shikimate kinase family.</text>
</comment>
<sequence>MSAAADPSRPLVVLIGPPGSGKTTTGRALAERLGVSFVDTDEAVEAGTGRSISEIFVEDGEPAFRALEADAVRAALATEAGVVALGGGAPMQEPVAEALSGHTVVFLDVSITDAAPRIGLDGTRPLLAVNPRATWTRLMRERRPTYEGLSGHRVDTAGKPADVVAEEIARVLRETP</sequence>
<name>A0ABT6C5F3_9MICO</name>
<dbReference type="InterPro" id="IPR027417">
    <property type="entry name" value="P-loop_NTPase"/>
</dbReference>
<keyword evidence="7" id="KW-0963">Cytoplasm</keyword>
<feature type="binding site" evidence="7">
    <location>
        <position position="124"/>
    </location>
    <ligand>
        <name>ATP</name>
        <dbReference type="ChEBI" id="CHEBI:30616"/>
    </ligand>
</feature>
<comment type="subcellular location">
    <subcellularLocation>
        <location evidence="7">Cytoplasm</location>
    </subcellularLocation>
</comment>
<feature type="binding site" evidence="7">
    <location>
        <position position="41"/>
    </location>
    <ligand>
        <name>substrate</name>
    </ligand>
</feature>